<dbReference type="InterPro" id="IPR015424">
    <property type="entry name" value="PyrdxlP-dep_Trfase"/>
</dbReference>
<dbReference type="Pfam" id="PF00266">
    <property type="entry name" value="Aminotran_5"/>
    <property type="match status" value="1"/>
</dbReference>
<sequence length="410" mass="43618">MTRVYLDYNATTPIEPAVLQALLPHLGPLFGNASSSYALGQTAKKVVAVARTQVASMLGAVTPAEIVFTSGGTESINYAIKGAALAAKRLSGRNHIVTSCVEHIAVLETCRWLQTQGFQVTYVPVDPFGCVHVQNVLDALTPQTCLVSVMLANNEVGTLQPVAEIVQVVRQFEANQGSSGAIVVHTDASQAIGKVRVNVQELGVDLLTVAGHKVYAPKGVGALYVREGTRLDTLIHGASQESGRRGGTENVALIAALGQACALVEEHLFEYAVVMQESRASLLEHIQKHCSLTNVSYQVNGHPDLVLPNTLSISFGNIIASQLLDLIEAEGVCASAGSACHSHNRYDNTCGEEKSLQHQEDITISHVLAAMNVAPEFAKGTLRLSVGRSTTQEEVLHAANAIHKAIQQLL</sequence>
<dbReference type="Gene3D" id="3.90.1150.10">
    <property type="entry name" value="Aspartate Aminotransferase, domain 1"/>
    <property type="match status" value="1"/>
</dbReference>
<dbReference type="InterPro" id="IPR016454">
    <property type="entry name" value="Cysteine_dSase"/>
</dbReference>
<dbReference type="GO" id="GO:0046872">
    <property type="term" value="F:metal ion binding"/>
    <property type="evidence" value="ECO:0007669"/>
    <property type="project" value="UniProtKB-KW"/>
</dbReference>
<evidence type="ECO:0000256" key="8">
    <source>
        <dbReference type="ARBA" id="ARBA00023014"/>
    </source>
</evidence>
<evidence type="ECO:0000313" key="11">
    <source>
        <dbReference type="EnsemblProtists" id="HpaP804506"/>
    </source>
</evidence>
<dbReference type="VEuPathDB" id="FungiDB:HpaG804506"/>
<reference evidence="11" key="2">
    <citation type="submission" date="2015-06" db="UniProtKB">
        <authorList>
            <consortium name="EnsemblProtists"/>
        </authorList>
    </citation>
    <scope>IDENTIFICATION</scope>
    <source>
        <strain evidence="11">Emoy2</strain>
    </source>
</reference>
<evidence type="ECO:0000313" key="12">
    <source>
        <dbReference type="Proteomes" id="UP000011713"/>
    </source>
</evidence>
<dbReference type="InterPro" id="IPR015422">
    <property type="entry name" value="PyrdxlP-dep_Trfase_small"/>
</dbReference>
<evidence type="ECO:0000256" key="5">
    <source>
        <dbReference type="ARBA" id="ARBA00022723"/>
    </source>
</evidence>
<protein>
    <recommendedName>
        <fullName evidence="3">cysteine desulfurase</fullName>
        <ecNumber evidence="3">2.8.1.7</ecNumber>
    </recommendedName>
</protein>
<dbReference type="Gene3D" id="1.10.260.50">
    <property type="match status" value="1"/>
</dbReference>
<dbReference type="EMBL" id="JH598169">
    <property type="status" value="NOT_ANNOTATED_CDS"/>
    <property type="molecule type" value="Genomic_DNA"/>
</dbReference>
<evidence type="ECO:0000256" key="3">
    <source>
        <dbReference type="ARBA" id="ARBA00012239"/>
    </source>
</evidence>
<name>M4BDY8_HYAAE</name>
<evidence type="ECO:0000256" key="4">
    <source>
        <dbReference type="ARBA" id="ARBA00022679"/>
    </source>
</evidence>
<evidence type="ECO:0000259" key="10">
    <source>
        <dbReference type="Pfam" id="PF00266"/>
    </source>
</evidence>
<dbReference type="AlphaFoldDB" id="M4BDY8"/>
<dbReference type="InterPro" id="IPR015421">
    <property type="entry name" value="PyrdxlP-dep_Trfase_major"/>
</dbReference>
<dbReference type="PANTHER" id="PTHR11601:SF34">
    <property type="entry name" value="CYSTEINE DESULFURASE"/>
    <property type="match status" value="1"/>
</dbReference>
<dbReference type="InterPro" id="IPR000192">
    <property type="entry name" value="Aminotrans_V_dom"/>
</dbReference>
<dbReference type="OMA" id="IIYGQSE"/>
<dbReference type="EnsemblProtists" id="HpaT804506">
    <property type="protein sequence ID" value="HpaP804506"/>
    <property type="gene ID" value="HpaG804506"/>
</dbReference>
<dbReference type="SUPFAM" id="SSF53383">
    <property type="entry name" value="PLP-dependent transferases"/>
    <property type="match status" value="1"/>
</dbReference>
<dbReference type="PIRSF" id="PIRSF005572">
    <property type="entry name" value="NifS"/>
    <property type="match status" value="1"/>
</dbReference>
<dbReference type="eggNOG" id="KOG1549">
    <property type="taxonomic scope" value="Eukaryota"/>
</dbReference>
<evidence type="ECO:0000256" key="7">
    <source>
        <dbReference type="ARBA" id="ARBA00023004"/>
    </source>
</evidence>
<evidence type="ECO:0000256" key="1">
    <source>
        <dbReference type="ARBA" id="ARBA00001933"/>
    </source>
</evidence>
<dbReference type="InParanoid" id="M4BDY8"/>
<dbReference type="GO" id="GO:0031071">
    <property type="term" value="F:cysteine desulfurase activity"/>
    <property type="evidence" value="ECO:0007669"/>
    <property type="project" value="UniProtKB-EC"/>
</dbReference>
<comment type="similarity">
    <text evidence="2">Belongs to the class-V pyridoxal-phosphate-dependent aminotransferase family. NifS/IscS subfamily.</text>
</comment>
<evidence type="ECO:0000256" key="6">
    <source>
        <dbReference type="ARBA" id="ARBA00022898"/>
    </source>
</evidence>
<dbReference type="PROSITE" id="PS00595">
    <property type="entry name" value="AA_TRANSFER_CLASS_5"/>
    <property type="match status" value="1"/>
</dbReference>
<feature type="domain" description="Aminotransferase class V" evidence="10">
    <location>
        <begin position="4"/>
        <end position="395"/>
    </location>
</feature>
<reference evidence="12" key="1">
    <citation type="journal article" date="2010" name="Science">
        <title>Signatures of adaptation to obligate biotrophy in the Hyaloperonospora arabidopsidis genome.</title>
        <authorList>
            <person name="Baxter L."/>
            <person name="Tripathy S."/>
            <person name="Ishaque N."/>
            <person name="Boot N."/>
            <person name="Cabral A."/>
            <person name="Kemen E."/>
            <person name="Thines M."/>
            <person name="Ah-Fong A."/>
            <person name="Anderson R."/>
            <person name="Badejoko W."/>
            <person name="Bittner-Eddy P."/>
            <person name="Boore J.L."/>
            <person name="Chibucos M.C."/>
            <person name="Coates M."/>
            <person name="Dehal P."/>
            <person name="Delehaunty K."/>
            <person name="Dong S."/>
            <person name="Downton P."/>
            <person name="Dumas B."/>
            <person name="Fabro G."/>
            <person name="Fronick C."/>
            <person name="Fuerstenberg S.I."/>
            <person name="Fulton L."/>
            <person name="Gaulin E."/>
            <person name="Govers F."/>
            <person name="Hughes L."/>
            <person name="Humphray S."/>
            <person name="Jiang R.H."/>
            <person name="Judelson H."/>
            <person name="Kamoun S."/>
            <person name="Kyung K."/>
            <person name="Meijer H."/>
            <person name="Minx P."/>
            <person name="Morris P."/>
            <person name="Nelson J."/>
            <person name="Phuntumart V."/>
            <person name="Qutob D."/>
            <person name="Rehmany A."/>
            <person name="Rougon-Cardoso A."/>
            <person name="Ryden P."/>
            <person name="Torto-Alalibo T."/>
            <person name="Studholme D."/>
            <person name="Wang Y."/>
            <person name="Win J."/>
            <person name="Wood J."/>
            <person name="Clifton S.W."/>
            <person name="Rogers J."/>
            <person name="Van den Ackerveken G."/>
            <person name="Jones J.D."/>
            <person name="McDowell J.M."/>
            <person name="Beynon J."/>
            <person name="Tyler B.M."/>
        </authorList>
    </citation>
    <scope>NUCLEOTIDE SEQUENCE [LARGE SCALE GENOMIC DNA]</scope>
    <source>
        <strain evidence="12">Emoy2</strain>
    </source>
</reference>
<keyword evidence="8" id="KW-0411">Iron-sulfur</keyword>
<proteinExistence type="inferred from homology"/>
<organism evidence="11 12">
    <name type="scientific">Hyaloperonospora arabidopsidis (strain Emoy2)</name>
    <name type="common">Downy mildew agent</name>
    <name type="synonym">Peronospora arabidopsidis</name>
    <dbReference type="NCBI Taxonomy" id="559515"/>
    <lineage>
        <taxon>Eukaryota</taxon>
        <taxon>Sar</taxon>
        <taxon>Stramenopiles</taxon>
        <taxon>Oomycota</taxon>
        <taxon>Peronosporomycetes</taxon>
        <taxon>Peronosporales</taxon>
        <taxon>Peronosporaceae</taxon>
        <taxon>Hyaloperonospora</taxon>
    </lineage>
</organism>
<keyword evidence="6" id="KW-0663">Pyridoxal phosphate</keyword>
<dbReference type="InterPro" id="IPR020578">
    <property type="entry name" value="Aminotrans_V_PyrdxlP_BS"/>
</dbReference>
<evidence type="ECO:0000256" key="2">
    <source>
        <dbReference type="ARBA" id="ARBA00006490"/>
    </source>
</evidence>
<accession>M4BDY8</accession>
<keyword evidence="12" id="KW-1185">Reference proteome</keyword>
<keyword evidence="7" id="KW-0408">Iron</keyword>
<dbReference type="EC" id="2.8.1.7" evidence="3"/>
<comment type="cofactor">
    <cofactor evidence="1 9">
        <name>pyridoxal 5'-phosphate</name>
        <dbReference type="ChEBI" id="CHEBI:597326"/>
    </cofactor>
</comment>
<dbReference type="HOGENOM" id="CLU_003433_0_0_1"/>
<dbReference type="Gene3D" id="3.40.640.10">
    <property type="entry name" value="Type I PLP-dependent aspartate aminotransferase-like (Major domain)"/>
    <property type="match status" value="1"/>
</dbReference>
<keyword evidence="4" id="KW-0808">Transferase</keyword>
<dbReference type="GO" id="GO:0051536">
    <property type="term" value="F:iron-sulfur cluster binding"/>
    <property type="evidence" value="ECO:0007669"/>
    <property type="project" value="UniProtKB-KW"/>
</dbReference>
<dbReference type="FunFam" id="3.40.640.10:FF:000084">
    <property type="entry name" value="IscS-like cysteine desulfurase"/>
    <property type="match status" value="1"/>
</dbReference>
<dbReference type="STRING" id="559515.M4BDY8"/>
<dbReference type="PANTHER" id="PTHR11601">
    <property type="entry name" value="CYSTEINE DESULFURYLASE FAMILY MEMBER"/>
    <property type="match status" value="1"/>
</dbReference>
<keyword evidence="5" id="KW-0479">Metal-binding</keyword>
<dbReference type="Proteomes" id="UP000011713">
    <property type="component" value="Unassembled WGS sequence"/>
</dbReference>
<evidence type="ECO:0000256" key="9">
    <source>
        <dbReference type="RuleBase" id="RU004504"/>
    </source>
</evidence>